<comment type="caution">
    <text evidence="1">The sequence shown here is derived from an EMBL/GenBank/DDBJ whole genome shotgun (WGS) entry which is preliminary data.</text>
</comment>
<feature type="non-terminal residue" evidence="1">
    <location>
        <position position="1"/>
    </location>
</feature>
<dbReference type="AlphaFoldDB" id="A0A812P1Y1"/>
<dbReference type="Proteomes" id="UP000649617">
    <property type="component" value="Unassembled WGS sequence"/>
</dbReference>
<gene>
    <name evidence="1" type="ORF">SPIL2461_LOCUS7667</name>
</gene>
<dbReference type="OrthoDB" id="46564at2759"/>
<reference evidence="1" key="1">
    <citation type="submission" date="2021-02" db="EMBL/GenBank/DDBJ databases">
        <authorList>
            <person name="Dougan E. K."/>
            <person name="Rhodes N."/>
            <person name="Thang M."/>
            <person name="Chan C."/>
        </authorList>
    </citation>
    <scope>NUCLEOTIDE SEQUENCE</scope>
</reference>
<protein>
    <submittedName>
        <fullName evidence="1">Uncharacterized protein</fullName>
    </submittedName>
</protein>
<dbReference type="EMBL" id="CAJNIZ010012158">
    <property type="protein sequence ID" value="CAE7330416.1"/>
    <property type="molecule type" value="Genomic_DNA"/>
</dbReference>
<proteinExistence type="predicted"/>
<sequence>DSEARNTSFPWEMAKEYTERSSVVLSVRFENVFTRARSKEAKNVFSLCATARTKRKEVSQQGAAILGHNFRRGYTAVGGYVYYPNMFRKSSCCIHRQLGRWCKGLCKSGGKPTNADCWAYSFRYHLSGGHGEHRKQIVMLQVVEPDGILGPGQEEEVAMAEDLQVPIYRIMALRDESACYENENGNDENFLNDLWYICWRAEPSDRGPLPPRPPSPTTGPLAR</sequence>
<evidence type="ECO:0000313" key="1">
    <source>
        <dbReference type="EMBL" id="CAE7330416.1"/>
    </source>
</evidence>
<accession>A0A812P1Y1</accession>
<organism evidence="1 2">
    <name type="scientific">Symbiodinium pilosum</name>
    <name type="common">Dinoflagellate</name>
    <dbReference type="NCBI Taxonomy" id="2952"/>
    <lineage>
        <taxon>Eukaryota</taxon>
        <taxon>Sar</taxon>
        <taxon>Alveolata</taxon>
        <taxon>Dinophyceae</taxon>
        <taxon>Suessiales</taxon>
        <taxon>Symbiodiniaceae</taxon>
        <taxon>Symbiodinium</taxon>
    </lineage>
</organism>
<name>A0A812P1Y1_SYMPI</name>
<feature type="non-terminal residue" evidence="1">
    <location>
        <position position="223"/>
    </location>
</feature>
<keyword evidence="2" id="KW-1185">Reference proteome</keyword>
<evidence type="ECO:0000313" key="2">
    <source>
        <dbReference type="Proteomes" id="UP000649617"/>
    </source>
</evidence>